<gene>
    <name evidence="2" type="ORF">RchiOBHm_Chr1g0331661</name>
</gene>
<dbReference type="Gramene" id="PRQ56067">
    <property type="protein sequence ID" value="PRQ56067"/>
    <property type="gene ID" value="RchiOBHm_Chr1g0331661"/>
</dbReference>
<keyword evidence="3" id="KW-1185">Reference proteome</keyword>
<dbReference type="EMBL" id="PDCK01000039">
    <property type="protein sequence ID" value="PRQ56067.1"/>
    <property type="molecule type" value="Genomic_DNA"/>
</dbReference>
<name>A0A2P6SBL4_ROSCH</name>
<organism evidence="2 3">
    <name type="scientific">Rosa chinensis</name>
    <name type="common">China rose</name>
    <dbReference type="NCBI Taxonomy" id="74649"/>
    <lineage>
        <taxon>Eukaryota</taxon>
        <taxon>Viridiplantae</taxon>
        <taxon>Streptophyta</taxon>
        <taxon>Embryophyta</taxon>
        <taxon>Tracheophyta</taxon>
        <taxon>Spermatophyta</taxon>
        <taxon>Magnoliopsida</taxon>
        <taxon>eudicotyledons</taxon>
        <taxon>Gunneridae</taxon>
        <taxon>Pentapetalae</taxon>
        <taxon>rosids</taxon>
        <taxon>fabids</taxon>
        <taxon>Rosales</taxon>
        <taxon>Rosaceae</taxon>
        <taxon>Rosoideae</taxon>
        <taxon>Rosoideae incertae sedis</taxon>
        <taxon>Rosa</taxon>
    </lineage>
</organism>
<keyword evidence="1" id="KW-1133">Transmembrane helix</keyword>
<comment type="caution">
    <text evidence="2">The sequence shown here is derived from an EMBL/GenBank/DDBJ whole genome shotgun (WGS) entry which is preliminary data.</text>
</comment>
<dbReference type="Proteomes" id="UP000238479">
    <property type="component" value="Chromosome 1"/>
</dbReference>
<reference evidence="2 3" key="1">
    <citation type="journal article" date="2018" name="Nat. Genet.">
        <title>The Rosa genome provides new insights in the design of modern roses.</title>
        <authorList>
            <person name="Bendahmane M."/>
        </authorList>
    </citation>
    <scope>NUCLEOTIDE SEQUENCE [LARGE SCALE GENOMIC DNA]</scope>
    <source>
        <strain evidence="3">cv. Old Blush</strain>
    </source>
</reference>
<evidence type="ECO:0000313" key="3">
    <source>
        <dbReference type="Proteomes" id="UP000238479"/>
    </source>
</evidence>
<keyword evidence="1" id="KW-0472">Membrane</keyword>
<dbReference type="AlphaFoldDB" id="A0A2P6SBL4"/>
<feature type="transmembrane region" description="Helical" evidence="1">
    <location>
        <begin position="46"/>
        <end position="64"/>
    </location>
</feature>
<evidence type="ECO:0000313" key="2">
    <source>
        <dbReference type="EMBL" id="PRQ56067.1"/>
    </source>
</evidence>
<protein>
    <submittedName>
        <fullName evidence="2">Uncharacterized protein</fullName>
    </submittedName>
</protein>
<accession>A0A2P6SBL4</accession>
<proteinExistence type="predicted"/>
<keyword evidence="1" id="KW-0812">Transmembrane</keyword>
<evidence type="ECO:0000256" key="1">
    <source>
        <dbReference type="SAM" id="Phobius"/>
    </source>
</evidence>
<sequence>MRPCLQLWKAEAKCLSATGVEGEVDSTARKKIYRCFLLGYTHTWSILAQIFPWAVAQVALVSWLRPCMCV</sequence>